<name>A0A0A7FUV9_9CLOT</name>
<comment type="subcellular location">
    <subcellularLocation>
        <location evidence="1">Cell membrane</location>
        <topology evidence="1">Multi-pass membrane protein</topology>
    </subcellularLocation>
</comment>
<feature type="transmembrane region" description="Helical" evidence="6">
    <location>
        <begin position="40"/>
        <end position="65"/>
    </location>
</feature>
<evidence type="ECO:0000313" key="8">
    <source>
        <dbReference type="Proteomes" id="UP000030635"/>
    </source>
</evidence>
<evidence type="ECO:0000256" key="1">
    <source>
        <dbReference type="ARBA" id="ARBA00004651"/>
    </source>
</evidence>
<evidence type="ECO:0000313" key="7">
    <source>
        <dbReference type="EMBL" id="AIY82725.1"/>
    </source>
</evidence>
<keyword evidence="8" id="KW-1185">Reference proteome</keyword>
<dbReference type="GO" id="GO:0005886">
    <property type="term" value="C:plasma membrane"/>
    <property type="evidence" value="ECO:0007669"/>
    <property type="project" value="UniProtKB-SubCell"/>
</dbReference>
<feature type="transmembrane region" description="Helical" evidence="6">
    <location>
        <begin position="6"/>
        <end position="28"/>
    </location>
</feature>
<dbReference type="PIRSF" id="PIRSF006324">
    <property type="entry name" value="LeuE"/>
    <property type="match status" value="1"/>
</dbReference>
<evidence type="ECO:0000256" key="4">
    <source>
        <dbReference type="ARBA" id="ARBA00022989"/>
    </source>
</evidence>
<sequence length="208" mass="23103">MELVTIISFLSAAIVLTLAPGPDILYVMTQSITQDKKVGIFTAMGLCSGIFIHTMAAALGISGIIYSSTKVFNIIKILGASYLIYLAFKELTSKEESFLSEKQENLIYSKLYKKGITMNLLNPKVALFFLALLPQFVDNNGMNVTVQMMILGVIFMVQAFLIFTLISIFSYKIKEKVFNKNNKITSKFNLVKAFVYAFIGVNIALSSK</sequence>
<dbReference type="HOGENOM" id="CLU_079569_3_2_9"/>
<keyword evidence="5 6" id="KW-0472">Membrane</keyword>
<evidence type="ECO:0000256" key="5">
    <source>
        <dbReference type="ARBA" id="ARBA00023136"/>
    </source>
</evidence>
<feature type="transmembrane region" description="Helical" evidence="6">
    <location>
        <begin position="71"/>
        <end position="88"/>
    </location>
</feature>
<evidence type="ECO:0000256" key="3">
    <source>
        <dbReference type="ARBA" id="ARBA00022692"/>
    </source>
</evidence>
<keyword evidence="2" id="KW-1003">Cell membrane</keyword>
<dbReference type="EMBL" id="CP006905">
    <property type="protein sequence ID" value="AIY82725.1"/>
    <property type="molecule type" value="Genomic_DNA"/>
</dbReference>
<reference evidence="7 8" key="1">
    <citation type="journal article" date="2015" name="Infect. Genet. Evol.">
        <title>Genomic sequences of six botulinum neurotoxin-producing strains representing three clostridial species illustrate the mobility and diversity of botulinum neurotoxin genes.</title>
        <authorList>
            <person name="Smith T.J."/>
            <person name="Hill K.K."/>
            <person name="Xie G."/>
            <person name="Foley B.T."/>
            <person name="Williamson C.H."/>
            <person name="Foster J.T."/>
            <person name="Johnson S.L."/>
            <person name="Chertkov O."/>
            <person name="Teshima H."/>
            <person name="Gibbons H.S."/>
            <person name="Johnsky L.A."/>
            <person name="Karavis M.A."/>
            <person name="Smith L.A."/>
        </authorList>
    </citation>
    <scope>NUCLEOTIDE SEQUENCE [LARGE SCALE GENOMIC DNA]</scope>
    <source>
        <strain evidence="7">Sullivan</strain>
    </source>
</reference>
<dbReference type="OrthoDB" id="9784202at2"/>
<dbReference type="RefSeq" id="WP_039310785.1">
    <property type="nucleotide sequence ID" value="NZ_CP006905.1"/>
</dbReference>
<dbReference type="PANTHER" id="PTHR30086:SF20">
    <property type="entry name" value="ARGININE EXPORTER PROTEIN ARGO-RELATED"/>
    <property type="match status" value="1"/>
</dbReference>
<dbReference type="InterPro" id="IPR001123">
    <property type="entry name" value="LeuE-type"/>
</dbReference>
<dbReference type="Proteomes" id="UP000030635">
    <property type="component" value="Chromosome"/>
</dbReference>
<keyword evidence="3 6" id="KW-0812">Transmembrane</keyword>
<feature type="transmembrane region" description="Helical" evidence="6">
    <location>
        <begin position="120"/>
        <end position="137"/>
    </location>
</feature>
<accession>A0A0A7FUV9</accession>
<dbReference type="KEGG" id="cbv:U729_140"/>
<dbReference type="Pfam" id="PF01810">
    <property type="entry name" value="LysE"/>
    <property type="match status" value="1"/>
</dbReference>
<dbReference type="AlphaFoldDB" id="A0A0A7FUV9"/>
<organism evidence="7 8">
    <name type="scientific">Clostridium baratii str. Sullivan</name>
    <dbReference type="NCBI Taxonomy" id="1415775"/>
    <lineage>
        <taxon>Bacteria</taxon>
        <taxon>Bacillati</taxon>
        <taxon>Bacillota</taxon>
        <taxon>Clostridia</taxon>
        <taxon>Eubacteriales</taxon>
        <taxon>Clostridiaceae</taxon>
        <taxon>Clostridium</taxon>
    </lineage>
</organism>
<feature type="transmembrane region" description="Helical" evidence="6">
    <location>
        <begin position="190"/>
        <end position="207"/>
    </location>
</feature>
<gene>
    <name evidence="7" type="ORF">U729_140</name>
</gene>
<dbReference type="GO" id="GO:0015171">
    <property type="term" value="F:amino acid transmembrane transporter activity"/>
    <property type="evidence" value="ECO:0007669"/>
    <property type="project" value="TreeGrafter"/>
</dbReference>
<dbReference type="STRING" id="1561.NPD11_2835"/>
<protein>
    <submittedName>
        <fullName evidence="7">LysE type translocator family protein</fullName>
    </submittedName>
</protein>
<evidence type="ECO:0000256" key="2">
    <source>
        <dbReference type="ARBA" id="ARBA00022475"/>
    </source>
</evidence>
<keyword evidence="4 6" id="KW-1133">Transmembrane helix</keyword>
<proteinExistence type="predicted"/>
<dbReference type="PANTHER" id="PTHR30086">
    <property type="entry name" value="ARGININE EXPORTER PROTEIN ARGO"/>
    <property type="match status" value="1"/>
</dbReference>
<evidence type="ECO:0000256" key="6">
    <source>
        <dbReference type="SAM" id="Phobius"/>
    </source>
</evidence>
<dbReference type="eggNOG" id="COG1280">
    <property type="taxonomic scope" value="Bacteria"/>
</dbReference>
<feature type="transmembrane region" description="Helical" evidence="6">
    <location>
        <begin position="149"/>
        <end position="169"/>
    </location>
</feature>